<dbReference type="KEGG" id="smaz:LH19_22145"/>
<evidence type="ECO:0000313" key="3">
    <source>
        <dbReference type="EMBL" id="AMU91825.1"/>
    </source>
</evidence>
<dbReference type="SUPFAM" id="SSF56954">
    <property type="entry name" value="Outer membrane efflux proteins (OEP)"/>
    <property type="match status" value="1"/>
</dbReference>
<evidence type="ECO:0000256" key="2">
    <source>
        <dbReference type="SAM" id="SignalP"/>
    </source>
</evidence>
<dbReference type="Gene3D" id="1.20.1600.10">
    <property type="entry name" value="Outer membrane efflux proteins (OEP)"/>
    <property type="match status" value="1"/>
</dbReference>
<dbReference type="PANTHER" id="PTHR30203:SF24">
    <property type="entry name" value="BLR4935 PROTEIN"/>
    <property type="match status" value="1"/>
</dbReference>
<evidence type="ECO:0000313" key="4">
    <source>
        <dbReference type="Proteomes" id="UP000076088"/>
    </source>
</evidence>
<accession>A0AAC9AXT3</accession>
<dbReference type="InterPro" id="IPR003423">
    <property type="entry name" value="OMP_efflux"/>
</dbReference>
<proteinExistence type="inferred from homology"/>
<feature type="signal peptide" evidence="2">
    <location>
        <begin position="1"/>
        <end position="22"/>
    </location>
</feature>
<sequence length="411" mass="45329">MHIHMRAALLAGAALVAGSVWAQPLTLDQAVERAIAASPELRAGEAGVDAARADQLQARVRPNPTISVDMDNGVGTGSYGLFRQSELTVTYSQPLERGGKREARMALAERGVVLAEAQWRLVRLDIAQEVQRAYIDVQIAEQMVWIAEDRVKLEKEMRTEAIRRVRGYKDPLFVETRADARILEAELALKEAQAKRQSARALLTSFWGGTPDSLVIAEGIEKPDPRDPPLAEADAAVFDAAVDRARAQVVVEQSRAHQDYTVSGGTRFLRETNDVAVLGGISIPLGRFDRNQGNIARAQAERRQLEYQSEASRLERLRRLATLRADADAARVRAEGIMNDVYPKAVKTLGQVREGYARGGFLFADVQDAADVIIQIQGQWAEAMTRYRDLLAEIDRLTGRFDAAPLAENIP</sequence>
<dbReference type="Proteomes" id="UP000076088">
    <property type="component" value="Chromosome"/>
</dbReference>
<reference evidence="3 4" key="2">
    <citation type="journal article" date="2016" name="Genome Announc.">
        <title>Complete Genome Sequence of Sphingopyxis macrogoltabida Strain 203N (NBRC 111659), a Polyethylene Glycol Degrader.</title>
        <authorList>
            <person name="Ohtsubo Y."/>
            <person name="Nonoyama S."/>
            <person name="Nagata Y."/>
            <person name="Numata M."/>
            <person name="Tsuchikane K."/>
            <person name="Hosoyama A."/>
            <person name="Yamazoe A."/>
            <person name="Tsuda M."/>
            <person name="Fujita N."/>
            <person name="Kawai F."/>
        </authorList>
    </citation>
    <scope>NUCLEOTIDE SEQUENCE [LARGE SCALE GENOMIC DNA]</scope>
    <source>
        <strain evidence="3 4">203N</strain>
    </source>
</reference>
<keyword evidence="4" id="KW-1185">Reference proteome</keyword>
<dbReference type="RefSeq" id="WP_054731793.1">
    <property type="nucleotide sequence ID" value="NZ_CP009429.1"/>
</dbReference>
<gene>
    <name evidence="3" type="ORF">ATM17_22700</name>
</gene>
<dbReference type="PANTHER" id="PTHR30203">
    <property type="entry name" value="OUTER MEMBRANE CATION EFFLUX PROTEIN"/>
    <property type="match status" value="1"/>
</dbReference>
<dbReference type="GO" id="GO:0015562">
    <property type="term" value="F:efflux transmembrane transporter activity"/>
    <property type="evidence" value="ECO:0007669"/>
    <property type="project" value="InterPro"/>
</dbReference>
<reference evidence="4" key="1">
    <citation type="submission" date="2015-11" db="EMBL/GenBank/DDBJ databases">
        <title>Complete genome sequence of a polyethylene-glycol degrader Sphingopyxis macrogoltabida 203N (NBRC 111659).</title>
        <authorList>
            <person name="Yoshiyuki O."/>
            <person name="Shouta N."/>
            <person name="Nagata Y."/>
            <person name="Numata M."/>
            <person name="Tsuchikane K."/>
            <person name="Hosoyama A."/>
            <person name="Yamazoe A."/>
            <person name="Tsuda M."/>
            <person name="Fujita N."/>
            <person name="Kawai F."/>
        </authorList>
    </citation>
    <scope>NUCLEOTIDE SEQUENCE [LARGE SCALE GENOMIC DNA]</scope>
    <source>
        <strain evidence="4">203N</strain>
    </source>
</reference>
<dbReference type="EMBL" id="CP013344">
    <property type="protein sequence ID" value="AMU91825.1"/>
    <property type="molecule type" value="Genomic_DNA"/>
</dbReference>
<dbReference type="InterPro" id="IPR010131">
    <property type="entry name" value="MdtP/NodT-like"/>
</dbReference>
<organism evidence="3 4">
    <name type="scientific">Sphingopyxis macrogoltabida</name>
    <name type="common">Sphingomonas macrogoltabidus</name>
    <dbReference type="NCBI Taxonomy" id="33050"/>
    <lineage>
        <taxon>Bacteria</taxon>
        <taxon>Pseudomonadati</taxon>
        <taxon>Pseudomonadota</taxon>
        <taxon>Alphaproteobacteria</taxon>
        <taxon>Sphingomonadales</taxon>
        <taxon>Sphingomonadaceae</taxon>
        <taxon>Sphingopyxis</taxon>
    </lineage>
</organism>
<feature type="chain" id="PRO_5042119898" evidence="2">
    <location>
        <begin position="23"/>
        <end position="411"/>
    </location>
</feature>
<protein>
    <submittedName>
        <fullName evidence="3">Outer membrane efflux protein</fullName>
    </submittedName>
</protein>
<comment type="similarity">
    <text evidence="1">Belongs to the outer membrane factor (OMF) (TC 1.B.17) family.</text>
</comment>
<keyword evidence="2" id="KW-0732">Signal</keyword>
<name>A0AAC9AXT3_SPHMC</name>
<evidence type="ECO:0000256" key="1">
    <source>
        <dbReference type="ARBA" id="ARBA00007613"/>
    </source>
</evidence>
<dbReference type="Pfam" id="PF02321">
    <property type="entry name" value="OEP"/>
    <property type="match status" value="1"/>
</dbReference>
<dbReference type="AlphaFoldDB" id="A0AAC9AXT3"/>